<reference evidence="1" key="1">
    <citation type="journal article" date="2021" name="Proc. Natl. Acad. Sci. U.S.A.">
        <title>A Catalog of Tens of Thousands of Viruses from Human Metagenomes Reveals Hidden Associations with Chronic Diseases.</title>
        <authorList>
            <person name="Tisza M.J."/>
            <person name="Buck C.B."/>
        </authorList>
    </citation>
    <scope>NUCLEOTIDE SEQUENCE</scope>
    <source>
        <strain evidence="1">CtQcs9</strain>
    </source>
</reference>
<organism evidence="1">
    <name type="scientific">virus sp. ctQcs9</name>
    <dbReference type="NCBI Taxonomy" id="2825816"/>
    <lineage>
        <taxon>Viruses</taxon>
    </lineage>
</organism>
<evidence type="ECO:0000313" key="1">
    <source>
        <dbReference type="EMBL" id="DAE28211.1"/>
    </source>
</evidence>
<proteinExistence type="predicted"/>
<sequence length="163" mass="18148">MKKEISTEVSKTKVFGSQRLAEGVYPVKKLASFNVSFTSREDKESHNYEALAVCFDEDGEQSLVLNGLNRPKPAIKDDGSNGIYAVKASGTFFDKVWPLVLGQTYFDACTKFNDPANGVVGKFITLRWLEYRSADTRYNGGYGFVPEVNIFDSKEDADKAFGE</sequence>
<dbReference type="EMBL" id="BK059082">
    <property type="protein sequence ID" value="DAE28211.1"/>
    <property type="molecule type" value="Genomic_DNA"/>
</dbReference>
<name>A0A8S5RAM3_9VIRU</name>
<protein>
    <submittedName>
        <fullName evidence="1">Uncharacterized protein</fullName>
    </submittedName>
</protein>
<accession>A0A8S5RAM3</accession>